<organism evidence="1">
    <name type="scientific">marine sediment metagenome</name>
    <dbReference type="NCBI Taxonomy" id="412755"/>
    <lineage>
        <taxon>unclassified sequences</taxon>
        <taxon>metagenomes</taxon>
        <taxon>ecological metagenomes</taxon>
    </lineage>
</organism>
<accession>A0A0F9LX67</accession>
<comment type="caution">
    <text evidence="1">The sequence shown here is derived from an EMBL/GenBank/DDBJ whole genome shotgun (WGS) entry which is preliminary data.</text>
</comment>
<dbReference type="EMBL" id="LAZR01011441">
    <property type="protein sequence ID" value="KKM61657.1"/>
    <property type="molecule type" value="Genomic_DNA"/>
</dbReference>
<gene>
    <name evidence="1" type="ORF">LCGC14_1529480</name>
</gene>
<reference evidence="1" key="1">
    <citation type="journal article" date="2015" name="Nature">
        <title>Complex archaea that bridge the gap between prokaryotes and eukaryotes.</title>
        <authorList>
            <person name="Spang A."/>
            <person name="Saw J.H."/>
            <person name="Jorgensen S.L."/>
            <person name="Zaremba-Niedzwiedzka K."/>
            <person name="Martijn J."/>
            <person name="Lind A.E."/>
            <person name="van Eijk R."/>
            <person name="Schleper C."/>
            <person name="Guy L."/>
            <person name="Ettema T.J."/>
        </authorList>
    </citation>
    <scope>NUCLEOTIDE SEQUENCE</scope>
</reference>
<sequence length="37" mass="4357">MITSVSKYSRYMVTYLVSMTRERFEELGKPTSCFSDL</sequence>
<feature type="non-terminal residue" evidence="1">
    <location>
        <position position="37"/>
    </location>
</feature>
<protein>
    <submittedName>
        <fullName evidence="1">Uncharacterized protein</fullName>
    </submittedName>
</protein>
<name>A0A0F9LX67_9ZZZZ</name>
<evidence type="ECO:0000313" key="1">
    <source>
        <dbReference type="EMBL" id="KKM61657.1"/>
    </source>
</evidence>
<proteinExistence type="predicted"/>
<dbReference type="AlphaFoldDB" id="A0A0F9LX67"/>